<feature type="domain" description="Far11/STRP N-terminal" evidence="1">
    <location>
        <begin position="12"/>
        <end position="296"/>
    </location>
</feature>
<dbReference type="eggNOG" id="KOG3680">
    <property type="taxonomic scope" value="Eukaryota"/>
</dbReference>
<dbReference type="Pfam" id="PF11882">
    <property type="entry name" value="DUF3402"/>
    <property type="match status" value="2"/>
</dbReference>
<evidence type="ECO:0008006" key="5">
    <source>
        <dbReference type="Google" id="ProtNLM"/>
    </source>
</evidence>
<dbReference type="SMART" id="SM01293">
    <property type="entry name" value="DUF3402"/>
    <property type="match status" value="1"/>
</dbReference>
<dbReference type="VEuPathDB" id="FungiDB:PYU1_G003436"/>
<dbReference type="STRING" id="431595.K3WEQ5"/>
<dbReference type="InterPro" id="IPR012486">
    <property type="entry name" value="Far11/STRP_N"/>
</dbReference>
<evidence type="ECO:0000259" key="2">
    <source>
        <dbReference type="SMART" id="SM01293"/>
    </source>
</evidence>
<dbReference type="PANTHER" id="PTHR13239">
    <property type="entry name" value="PROTEIN REQUIRED FOR HYPHAL ANASTOMOSIS HAM-2"/>
    <property type="match status" value="1"/>
</dbReference>
<reference evidence="3" key="3">
    <citation type="submission" date="2015-02" db="UniProtKB">
        <authorList>
            <consortium name="EnsemblProtists"/>
        </authorList>
    </citation>
    <scope>IDENTIFICATION</scope>
    <source>
        <strain evidence="3">DAOM BR144</strain>
    </source>
</reference>
<evidence type="ECO:0000313" key="3">
    <source>
        <dbReference type="EnsemblProtists" id="PYU1_T003446"/>
    </source>
</evidence>
<name>K3WEQ5_GLOUD</name>
<dbReference type="HOGENOM" id="CLU_024233_0_0_1"/>
<dbReference type="AlphaFoldDB" id="K3WEQ5"/>
<evidence type="ECO:0000259" key="1">
    <source>
        <dbReference type="SMART" id="SM01292"/>
    </source>
</evidence>
<dbReference type="EnsemblProtists" id="PYU1_T003446">
    <property type="protein sequence ID" value="PYU1_T003446"/>
    <property type="gene ID" value="PYU1_G003436"/>
</dbReference>
<reference evidence="4" key="1">
    <citation type="journal article" date="2010" name="Genome Biol.">
        <title>Genome sequence of the necrotrophic plant pathogen Pythium ultimum reveals original pathogenicity mechanisms and effector repertoire.</title>
        <authorList>
            <person name="Levesque C.A."/>
            <person name="Brouwer H."/>
            <person name="Cano L."/>
            <person name="Hamilton J.P."/>
            <person name="Holt C."/>
            <person name="Huitema E."/>
            <person name="Raffaele S."/>
            <person name="Robideau G.P."/>
            <person name="Thines M."/>
            <person name="Win J."/>
            <person name="Zerillo M.M."/>
            <person name="Beakes G.W."/>
            <person name="Boore J.L."/>
            <person name="Busam D."/>
            <person name="Dumas B."/>
            <person name="Ferriera S."/>
            <person name="Fuerstenberg S.I."/>
            <person name="Gachon C.M."/>
            <person name="Gaulin E."/>
            <person name="Govers F."/>
            <person name="Grenville-Briggs L."/>
            <person name="Horner N."/>
            <person name="Hostetler J."/>
            <person name="Jiang R.H."/>
            <person name="Johnson J."/>
            <person name="Krajaejun T."/>
            <person name="Lin H."/>
            <person name="Meijer H.J."/>
            <person name="Moore B."/>
            <person name="Morris P."/>
            <person name="Phuntmart V."/>
            <person name="Puiu D."/>
            <person name="Shetty J."/>
            <person name="Stajich J.E."/>
            <person name="Tripathy S."/>
            <person name="Wawra S."/>
            <person name="van West P."/>
            <person name="Whitty B.R."/>
            <person name="Coutinho P.M."/>
            <person name="Henrissat B."/>
            <person name="Martin F."/>
            <person name="Thomas P.D."/>
            <person name="Tyler B.M."/>
            <person name="De Vries R.P."/>
            <person name="Kamoun S."/>
            <person name="Yandell M."/>
            <person name="Tisserat N."/>
            <person name="Buell C.R."/>
        </authorList>
    </citation>
    <scope>NUCLEOTIDE SEQUENCE</scope>
    <source>
        <strain evidence="4">DAOM:BR144</strain>
    </source>
</reference>
<dbReference type="GO" id="GO:0007010">
    <property type="term" value="P:cytoskeleton organization"/>
    <property type="evidence" value="ECO:0007669"/>
    <property type="project" value="TreeGrafter"/>
</dbReference>
<dbReference type="InterPro" id="IPR040185">
    <property type="entry name" value="Far11/STRP"/>
</dbReference>
<dbReference type="PANTHER" id="PTHR13239:SF4">
    <property type="entry name" value="AT25231P"/>
    <property type="match status" value="1"/>
</dbReference>
<dbReference type="InParanoid" id="K3WEQ5"/>
<dbReference type="EMBL" id="GL376603">
    <property type="status" value="NOT_ANNOTATED_CDS"/>
    <property type="molecule type" value="Genomic_DNA"/>
</dbReference>
<dbReference type="Pfam" id="PF07923">
    <property type="entry name" value="N1221"/>
    <property type="match status" value="1"/>
</dbReference>
<dbReference type="Proteomes" id="UP000019132">
    <property type="component" value="Unassembled WGS sequence"/>
</dbReference>
<dbReference type="OMA" id="FGEMQAY"/>
<reference evidence="4" key="2">
    <citation type="submission" date="2010-04" db="EMBL/GenBank/DDBJ databases">
        <authorList>
            <person name="Buell R."/>
            <person name="Hamilton J."/>
            <person name="Hostetler J."/>
        </authorList>
    </citation>
    <scope>NUCLEOTIDE SEQUENCE [LARGE SCALE GENOMIC DNA]</scope>
    <source>
        <strain evidence="4">DAOM:BR144</strain>
    </source>
</reference>
<keyword evidence="4" id="KW-1185">Reference proteome</keyword>
<feature type="domain" description="Far11/STRP C-terminal" evidence="2">
    <location>
        <begin position="286"/>
        <end position="642"/>
    </location>
</feature>
<dbReference type="GO" id="GO:0005829">
    <property type="term" value="C:cytosol"/>
    <property type="evidence" value="ECO:0007669"/>
    <property type="project" value="TreeGrafter"/>
</dbReference>
<dbReference type="SMART" id="SM01292">
    <property type="entry name" value="N1221"/>
    <property type="match status" value="1"/>
</dbReference>
<organism evidence="3 4">
    <name type="scientific">Globisporangium ultimum (strain ATCC 200006 / CBS 805.95 / DAOM BR144)</name>
    <name type="common">Pythium ultimum</name>
    <dbReference type="NCBI Taxonomy" id="431595"/>
    <lineage>
        <taxon>Eukaryota</taxon>
        <taxon>Sar</taxon>
        <taxon>Stramenopiles</taxon>
        <taxon>Oomycota</taxon>
        <taxon>Peronosporomycetes</taxon>
        <taxon>Pythiales</taxon>
        <taxon>Pythiaceae</taxon>
        <taxon>Globisporangium</taxon>
    </lineage>
</organism>
<proteinExistence type="predicted"/>
<dbReference type="InterPro" id="IPR021819">
    <property type="entry name" value="Far11/STRP_C"/>
</dbReference>
<protein>
    <recommendedName>
        <fullName evidence="5">Far11/STRP C-terminal domain-containing protein</fullName>
    </recommendedName>
</protein>
<accession>K3WEQ5</accession>
<sequence>MGDAELRTLSLHEKLAYFYCSYVREEAVDPEVDAESIRRWDKINVSRRKCRERVCLLLNQIENASEAHVRHLDNTYRAKRELVLLAEGTINYSTSRARAGSGGGGATAAALAQVDAARVNNELLQECGALTVFSQHLQRSIHAFRTLNFQHLDIDRVDSLIADLQQDMVLMYHLILFNANKQNAVFDRELMMIGMGTPTYGLVTILDCLSQMNVIPGFPIKRLLLLFYEWFSAVVGNFDTLAKLKRLRNARSGVDKVQLEDEANGLLQCKTFKPFQDTAVLDPQDPYYLQKKKFAKLRERIHDKYRHHPHHELKSQPSSESDLATAALDALDDEWEERCETIYQLFLPRMRDYTSLLSNLMTISCGSALNARDKKTFFSRRPSGADQQHNAYGALDFPSPHGNTVADQNENQFWRWILREKSIVLDVSNLIILLIFKHFRASNVYKGEYFMQFFLEANLLATLTKFMNKDIATYVQVSRQDSDDYRSGFIALEKEIEKLNIRFEDDMNEYSVQSTRTITTILRILQKLTKRKPNIIKNALCRASSIVWLKRVVFLKIPLPRLYALKLVKSQAKYLGHNWMRKFTCITLLTDIYLYVRPELDDDWLRYEDEDLNKPPSQDSVERIIFGEMQAYHHKYYWDSSLANKPLPNGVSVICEARKELETGNFDVDGGRLAKLYNELKLDSVNYCQHYEKWLDQETLTLDPNARLAPLPI</sequence>
<evidence type="ECO:0000313" key="4">
    <source>
        <dbReference type="Proteomes" id="UP000019132"/>
    </source>
</evidence>